<evidence type="ECO:0000313" key="1">
    <source>
        <dbReference type="EMBL" id="MDO3696015.1"/>
    </source>
</evidence>
<dbReference type="Proteomes" id="UP001168642">
    <property type="component" value="Unassembled WGS sequence"/>
</dbReference>
<gene>
    <name evidence="1" type="ORF">QVZ41_14275</name>
</gene>
<evidence type="ECO:0008006" key="3">
    <source>
        <dbReference type="Google" id="ProtNLM"/>
    </source>
</evidence>
<accession>A0ABT8VVM5</accession>
<dbReference type="RefSeq" id="WP_302885323.1">
    <property type="nucleotide sequence ID" value="NZ_JAUMIT010000018.1"/>
</dbReference>
<evidence type="ECO:0000313" key="2">
    <source>
        <dbReference type="Proteomes" id="UP001168642"/>
    </source>
</evidence>
<protein>
    <recommendedName>
        <fullName evidence="3">DUF3139 domain-containing protein</fullName>
    </recommendedName>
</protein>
<reference evidence="1" key="1">
    <citation type="submission" date="2023-07" db="EMBL/GenBank/DDBJ databases">
        <title>Wenyingzhuangia sp. chi5 genome sequencing and assembly.</title>
        <authorList>
            <person name="Park S."/>
        </authorList>
    </citation>
    <scope>NUCLEOTIDE SEQUENCE</scope>
    <source>
        <strain evidence="1">Chi5</strain>
    </source>
</reference>
<dbReference type="EMBL" id="JAUMIT010000018">
    <property type="protein sequence ID" value="MDO3696015.1"/>
    <property type="molecule type" value="Genomic_DNA"/>
</dbReference>
<proteinExistence type="predicted"/>
<comment type="caution">
    <text evidence="1">The sequence shown here is derived from an EMBL/GenBank/DDBJ whole genome shotgun (WGS) entry which is preliminary data.</text>
</comment>
<keyword evidence="2" id="KW-1185">Reference proteome</keyword>
<sequence>MSKLNRFLDFLYGENNKRIKYIPLILLSLLITYSAFRQYEIQKYKAKVIGVVTKISFTGNFRYSLDYEYTVNDVKYIGSVGVSNFICDDGTKGCVGKKFEIYYSTKNPEYSRIYLGKYEKNKQTVEFFK</sequence>
<name>A0ABT8VVM5_9FLAO</name>
<organism evidence="1 2">
    <name type="scientific">Wenyingzhuangia gilva</name>
    <dbReference type="NCBI Taxonomy" id="3057677"/>
    <lineage>
        <taxon>Bacteria</taxon>
        <taxon>Pseudomonadati</taxon>
        <taxon>Bacteroidota</taxon>
        <taxon>Flavobacteriia</taxon>
        <taxon>Flavobacteriales</taxon>
        <taxon>Flavobacteriaceae</taxon>
        <taxon>Wenyingzhuangia</taxon>
    </lineage>
</organism>